<gene>
    <name evidence="1" type="ORF">F4820DRAFT_450956</name>
</gene>
<keyword evidence="2" id="KW-1185">Reference proteome</keyword>
<organism evidence="1 2">
    <name type="scientific">Hypoxylon rubiginosum</name>
    <dbReference type="NCBI Taxonomy" id="110542"/>
    <lineage>
        <taxon>Eukaryota</taxon>
        <taxon>Fungi</taxon>
        <taxon>Dikarya</taxon>
        <taxon>Ascomycota</taxon>
        <taxon>Pezizomycotina</taxon>
        <taxon>Sordariomycetes</taxon>
        <taxon>Xylariomycetidae</taxon>
        <taxon>Xylariales</taxon>
        <taxon>Hypoxylaceae</taxon>
        <taxon>Hypoxylon</taxon>
    </lineage>
</organism>
<sequence length="1046" mass="118014">MTTSTDQNANIAALRRRYATNTAEAPGPAAIDTKTALGSLFEGPNEDKDSKAWLEALGSCHTGLRFLSKLKGIKDLRTRKDYYIELKLFQVSDTDPCHKALGGGVKAKNRAQERYISEMHEWLAKKYQEEGTERETREEVLQFLLGTKATEETLFALKNLFAHGQNGFTILHVILDRSTYEDQVFHFDRVKPLVRFLLHVYPELPVVSADEEIVQFLCEGQDIGLASRAAIESMTQTVYSLRNSPSASHAIHKVIDSSDFPISKDVVRKLSEINMPKAQRSGSKESCLEVYDSQGRTCLHIALTAPFNERKVWWAKTLAELRPNLLKSMCKLTRNGKQEQLTPLQHFKEQMEVKMPLSEEKNKPISKEKGNQNLENFDIKNKLQDLEMSLKHHCLTKFDNGTCKRIMYKKDDAKEIFLTLDDEIISWEFLESQKRHYKLDTSLKRVHISNSVSVHWDDMSLETRRIADLWDCAGSTDLFMVFYWLKSKIGVKKVLEVVVGDGAKEEETTNDLSAGERRPHSDRAILECLKGLCVETIDWQRIDIPADIIVEAAGTHVKTLYLYCSGLKAVLQSWADSQGLSRLENLENVFVEIDQGLESTQEMRNYANSFITNLKDMFMKLNKKELTITYWLAPRKKAAGAKSATSKIKGKDEEGFKEQDWLNCMDEFADIMETVEQISNRKFGITVPTRPIRVALIDDGVKTSYAGLDNNIHVGKSGWQQFDAKSSQTGSMGRGYFRNYNSSQTGHGTVMAYYIKRVCPKVRFYVAKLDPEPQRSDIGSRGERVTFSRESAAEAIEWAVEEDVDIISMSWAIDKETTPGPNDNQRLCDAIKTAAKKNILLFCANPDRGPTFKAMDTYPKAADPERVFCIGAATPDGIRWGQIDAQDTSCDYFLPGIELGIQVESTSRKNQHEPPQEWLKHSGSSLSCALAAGLAAMILHCSLVSGVAVFDSPKWKWLRSYEGMSKSFKTIQVEPAKSSWLPVRRFFQPAVDYINSGKNEDKARVVRDIVTKIFKEMPASIAEADAEPGPVKLSRRPTSIIANSPV</sequence>
<accession>A0ACB9YT17</accession>
<dbReference type="Proteomes" id="UP001497700">
    <property type="component" value="Unassembled WGS sequence"/>
</dbReference>
<name>A0ACB9YT17_9PEZI</name>
<evidence type="ECO:0000313" key="1">
    <source>
        <dbReference type="EMBL" id="KAI4862474.1"/>
    </source>
</evidence>
<proteinExistence type="predicted"/>
<dbReference type="EMBL" id="MU393525">
    <property type="protein sequence ID" value="KAI4862474.1"/>
    <property type="molecule type" value="Genomic_DNA"/>
</dbReference>
<evidence type="ECO:0000313" key="2">
    <source>
        <dbReference type="Proteomes" id="UP001497700"/>
    </source>
</evidence>
<comment type="caution">
    <text evidence="1">The sequence shown here is derived from an EMBL/GenBank/DDBJ whole genome shotgun (WGS) entry which is preliminary data.</text>
</comment>
<reference evidence="1 2" key="1">
    <citation type="journal article" date="2022" name="New Phytol.">
        <title>Ecological generalism drives hyperdiversity of secondary metabolite gene clusters in xylarialean endophytes.</title>
        <authorList>
            <person name="Franco M.E.E."/>
            <person name="Wisecaver J.H."/>
            <person name="Arnold A.E."/>
            <person name="Ju Y.M."/>
            <person name="Slot J.C."/>
            <person name="Ahrendt S."/>
            <person name="Moore L.P."/>
            <person name="Eastman K.E."/>
            <person name="Scott K."/>
            <person name="Konkel Z."/>
            <person name="Mondo S.J."/>
            <person name="Kuo A."/>
            <person name="Hayes R.D."/>
            <person name="Haridas S."/>
            <person name="Andreopoulos B."/>
            <person name="Riley R."/>
            <person name="LaButti K."/>
            <person name="Pangilinan J."/>
            <person name="Lipzen A."/>
            <person name="Amirebrahimi M."/>
            <person name="Yan J."/>
            <person name="Adam C."/>
            <person name="Keymanesh K."/>
            <person name="Ng V."/>
            <person name="Louie K."/>
            <person name="Northen T."/>
            <person name="Drula E."/>
            <person name="Henrissat B."/>
            <person name="Hsieh H.M."/>
            <person name="Youens-Clark K."/>
            <person name="Lutzoni F."/>
            <person name="Miadlikowska J."/>
            <person name="Eastwood D.C."/>
            <person name="Hamelin R.C."/>
            <person name="Grigoriev I.V."/>
            <person name="U'Ren J.M."/>
        </authorList>
    </citation>
    <scope>NUCLEOTIDE SEQUENCE [LARGE SCALE GENOMIC DNA]</scope>
    <source>
        <strain evidence="1 2">CBS 119005</strain>
    </source>
</reference>
<protein>
    <submittedName>
        <fullName evidence="1">Subtilisin-like protein</fullName>
    </submittedName>
</protein>